<proteinExistence type="predicted"/>
<sequence>MAVTATMAVSSTIIAFRNIAITELSDDSGRYDDKIKTVFNQAKTSDIQIKGVKHVLYGHTRRITQIVICKAYSIFVSASEDRSCIIWDLNRLSYVRSIEGHKYGVDVVAISPTAGDIASASRQGLGSCLQLHSINGEYIDMYTSQDHVINCLAFSTAPEGQSINVIAGGLDNGVIRIWSTVDLRHLRDLQTENLMLKPVIR</sequence>
<name>A0A8S3TGX2_MYTED</name>
<gene>
    <name evidence="3" type="ORF">MEDL_42475</name>
</gene>
<evidence type="ECO:0000256" key="1">
    <source>
        <dbReference type="ARBA" id="ARBA00022574"/>
    </source>
</evidence>
<dbReference type="PROSITE" id="PS50082">
    <property type="entry name" value="WD_REPEATS_2"/>
    <property type="match status" value="1"/>
</dbReference>
<dbReference type="AlphaFoldDB" id="A0A8S3TGX2"/>
<keyword evidence="4" id="KW-1185">Reference proteome</keyword>
<dbReference type="SUPFAM" id="SSF50978">
    <property type="entry name" value="WD40 repeat-like"/>
    <property type="match status" value="1"/>
</dbReference>
<dbReference type="InterPro" id="IPR036322">
    <property type="entry name" value="WD40_repeat_dom_sf"/>
</dbReference>
<dbReference type="OrthoDB" id="10018316at2759"/>
<comment type="caution">
    <text evidence="3">The sequence shown here is derived from an EMBL/GenBank/DDBJ whole genome shotgun (WGS) entry which is preliminary data.</text>
</comment>
<dbReference type="PANTHER" id="PTHR46108:SF4">
    <property type="entry name" value="BLUE CHEESE"/>
    <property type="match status" value="1"/>
</dbReference>
<dbReference type="PROSITE" id="PS50294">
    <property type="entry name" value="WD_REPEATS_REGION"/>
    <property type="match status" value="1"/>
</dbReference>
<dbReference type="InterPro" id="IPR051944">
    <property type="entry name" value="BEACH_domain_protein"/>
</dbReference>
<dbReference type="Gene3D" id="2.130.10.10">
    <property type="entry name" value="YVTN repeat-like/Quinoprotein amine dehydrogenase"/>
    <property type="match status" value="1"/>
</dbReference>
<accession>A0A8S3TGX2</accession>
<reference evidence="3" key="1">
    <citation type="submission" date="2021-03" db="EMBL/GenBank/DDBJ databases">
        <authorList>
            <person name="Bekaert M."/>
        </authorList>
    </citation>
    <scope>NUCLEOTIDE SEQUENCE</scope>
</reference>
<evidence type="ECO:0000313" key="4">
    <source>
        <dbReference type="Proteomes" id="UP000683360"/>
    </source>
</evidence>
<dbReference type="EMBL" id="CAJPWZ010002031">
    <property type="protein sequence ID" value="CAG2229564.1"/>
    <property type="molecule type" value="Genomic_DNA"/>
</dbReference>
<organism evidence="3 4">
    <name type="scientific">Mytilus edulis</name>
    <name type="common">Blue mussel</name>
    <dbReference type="NCBI Taxonomy" id="6550"/>
    <lineage>
        <taxon>Eukaryota</taxon>
        <taxon>Metazoa</taxon>
        <taxon>Spiralia</taxon>
        <taxon>Lophotrochozoa</taxon>
        <taxon>Mollusca</taxon>
        <taxon>Bivalvia</taxon>
        <taxon>Autobranchia</taxon>
        <taxon>Pteriomorphia</taxon>
        <taxon>Mytilida</taxon>
        <taxon>Mytiloidea</taxon>
        <taxon>Mytilidae</taxon>
        <taxon>Mytilinae</taxon>
        <taxon>Mytilus</taxon>
    </lineage>
</organism>
<dbReference type="Pfam" id="PF00400">
    <property type="entry name" value="WD40"/>
    <property type="match status" value="1"/>
</dbReference>
<protein>
    <submittedName>
        <fullName evidence="3">LYST</fullName>
    </submittedName>
</protein>
<dbReference type="PANTHER" id="PTHR46108">
    <property type="entry name" value="BLUE CHEESE"/>
    <property type="match status" value="1"/>
</dbReference>
<dbReference type="SMART" id="SM00320">
    <property type="entry name" value="WD40"/>
    <property type="match status" value="3"/>
</dbReference>
<feature type="repeat" description="WD" evidence="2">
    <location>
        <begin position="56"/>
        <end position="97"/>
    </location>
</feature>
<keyword evidence="1 2" id="KW-0853">WD repeat</keyword>
<dbReference type="Proteomes" id="UP000683360">
    <property type="component" value="Unassembled WGS sequence"/>
</dbReference>
<dbReference type="InterPro" id="IPR015943">
    <property type="entry name" value="WD40/YVTN_repeat-like_dom_sf"/>
</dbReference>
<dbReference type="InterPro" id="IPR001680">
    <property type="entry name" value="WD40_rpt"/>
</dbReference>
<evidence type="ECO:0000313" key="3">
    <source>
        <dbReference type="EMBL" id="CAG2229564.1"/>
    </source>
</evidence>
<evidence type="ECO:0000256" key="2">
    <source>
        <dbReference type="PROSITE-ProRule" id="PRU00221"/>
    </source>
</evidence>